<proteinExistence type="predicted"/>
<protein>
    <submittedName>
        <fullName evidence="1">Uncharacterized protein</fullName>
    </submittedName>
</protein>
<comment type="caution">
    <text evidence="1">The sequence shown here is derived from an EMBL/GenBank/DDBJ whole genome shotgun (WGS) entry which is preliminary data.</text>
</comment>
<gene>
    <name evidence="1" type="ORF">DMN91_003537</name>
</gene>
<accession>A0A3L8DT39</accession>
<dbReference type="Proteomes" id="UP000279307">
    <property type="component" value="Chromosome 4"/>
</dbReference>
<dbReference type="AlphaFoldDB" id="A0A3L8DT39"/>
<dbReference type="EMBL" id="QOIP01000004">
    <property type="protein sequence ID" value="RLU23333.1"/>
    <property type="molecule type" value="Genomic_DNA"/>
</dbReference>
<reference evidence="1" key="1">
    <citation type="journal article" date="2018" name="Genome Res.">
        <title>The genomic architecture and molecular evolution of ant odorant receptors.</title>
        <authorList>
            <person name="McKenzie S.K."/>
            <person name="Kronauer D.J.C."/>
        </authorList>
    </citation>
    <scope>NUCLEOTIDE SEQUENCE [LARGE SCALE GENOMIC DNA]</scope>
    <source>
        <strain evidence="1">Clonal line C1</strain>
    </source>
</reference>
<organism evidence="1">
    <name type="scientific">Ooceraea biroi</name>
    <name type="common">Clonal raider ant</name>
    <name type="synonym">Cerapachys biroi</name>
    <dbReference type="NCBI Taxonomy" id="2015173"/>
    <lineage>
        <taxon>Eukaryota</taxon>
        <taxon>Metazoa</taxon>
        <taxon>Ecdysozoa</taxon>
        <taxon>Arthropoda</taxon>
        <taxon>Hexapoda</taxon>
        <taxon>Insecta</taxon>
        <taxon>Pterygota</taxon>
        <taxon>Neoptera</taxon>
        <taxon>Endopterygota</taxon>
        <taxon>Hymenoptera</taxon>
        <taxon>Apocrita</taxon>
        <taxon>Aculeata</taxon>
        <taxon>Formicoidea</taxon>
        <taxon>Formicidae</taxon>
        <taxon>Dorylinae</taxon>
        <taxon>Ooceraea</taxon>
    </lineage>
</organism>
<sequence>MGWENTIQAILLEEYQWCIGEERVIRNMMTKVQSSDEVGKIGSALRVNPSGGSSVTVTLILIVTAFRTETGYWIQTKSLIIRIDAAFRGRKRNFSVRVTYYWIQKKCKESLRSGSLPLYRAKRLRIFLEMYYSFWEQGTVESTGRNTFIDKMTIRCKVCGRYIGKKMTILLFIRKYTLIINGYG</sequence>
<reference evidence="1" key="2">
    <citation type="submission" date="2018-07" db="EMBL/GenBank/DDBJ databases">
        <authorList>
            <person name="Mckenzie S.K."/>
            <person name="Kronauer D.J.C."/>
        </authorList>
    </citation>
    <scope>NUCLEOTIDE SEQUENCE</scope>
    <source>
        <strain evidence="1">Clonal line C1</strain>
    </source>
</reference>
<evidence type="ECO:0000313" key="1">
    <source>
        <dbReference type="EMBL" id="RLU23333.1"/>
    </source>
</evidence>
<name>A0A3L8DT39_OOCBI</name>